<dbReference type="Proteomes" id="UP000292423">
    <property type="component" value="Unassembled WGS sequence"/>
</dbReference>
<name>A0A4Q7Z4T4_9GAMM</name>
<evidence type="ECO:0000313" key="2">
    <source>
        <dbReference type="Proteomes" id="UP000292423"/>
    </source>
</evidence>
<evidence type="ECO:0008006" key="3">
    <source>
        <dbReference type="Google" id="ProtNLM"/>
    </source>
</evidence>
<protein>
    <recommendedName>
        <fullName evidence="3">CHAT domain-containing protein</fullName>
    </recommendedName>
</protein>
<gene>
    <name evidence="1" type="ORF">EV700_2190</name>
</gene>
<sequence>MKRSGEMATRKSLSKCHSPISQIVNQPFVFLVDSPSHHDLYDGYSIGMALRDALRAIRIPCFYTLATSNENFRSALTTRLPESIRQMQPSTNINAIPIIHLCMHGAPMGVGLTDGAFLSWQDLRSLLLTHNYVKGHDPYVCMASCNGFNGTNMANAFDSAFSVLIGNTGAVFQSDVTVAYMAFYNHLFYKNASFDQAVKAMCEASGDHNFYYTHGEQVKSQKFAEMQSHFVNNPWPNPQPSW</sequence>
<dbReference type="EMBL" id="SHKX01000012">
    <property type="protein sequence ID" value="RZU45370.1"/>
    <property type="molecule type" value="Genomic_DNA"/>
</dbReference>
<keyword evidence="2" id="KW-1185">Reference proteome</keyword>
<proteinExistence type="predicted"/>
<organism evidence="1 2">
    <name type="scientific">Fluviicoccus keumensis</name>
    <dbReference type="NCBI Taxonomy" id="1435465"/>
    <lineage>
        <taxon>Bacteria</taxon>
        <taxon>Pseudomonadati</taxon>
        <taxon>Pseudomonadota</taxon>
        <taxon>Gammaproteobacteria</taxon>
        <taxon>Moraxellales</taxon>
        <taxon>Moraxellaceae</taxon>
        <taxon>Fluviicoccus</taxon>
    </lineage>
</organism>
<comment type="caution">
    <text evidence="1">The sequence shown here is derived from an EMBL/GenBank/DDBJ whole genome shotgun (WGS) entry which is preliminary data.</text>
</comment>
<accession>A0A4Q7Z4T4</accession>
<dbReference type="AlphaFoldDB" id="A0A4Q7Z4T4"/>
<reference evidence="1 2" key="1">
    <citation type="submission" date="2019-02" db="EMBL/GenBank/DDBJ databases">
        <title>Genomic Encyclopedia of Type Strains, Phase IV (KMG-IV): sequencing the most valuable type-strain genomes for metagenomic binning, comparative biology and taxonomic classification.</title>
        <authorList>
            <person name="Goeker M."/>
        </authorList>
    </citation>
    <scope>NUCLEOTIDE SEQUENCE [LARGE SCALE GENOMIC DNA]</scope>
    <source>
        <strain evidence="1 2">DSM 105135</strain>
    </source>
</reference>
<evidence type="ECO:0000313" key="1">
    <source>
        <dbReference type="EMBL" id="RZU45370.1"/>
    </source>
</evidence>